<dbReference type="OrthoDB" id="9773308at2"/>
<organism evidence="2 3">
    <name type="scientific">Desulforamulus ruminis (strain ATCC 23193 / DSM 2154 / NCIMB 8452 / DL)</name>
    <name type="common">Desulfotomaculum ruminis</name>
    <dbReference type="NCBI Taxonomy" id="696281"/>
    <lineage>
        <taxon>Bacteria</taxon>
        <taxon>Bacillati</taxon>
        <taxon>Bacillota</taxon>
        <taxon>Clostridia</taxon>
        <taxon>Eubacteriales</taxon>
        <taxon>Peptococcaceae</taxon>
        <taxon>Desulforamulus</taxon>
    </lineage>
</organism>
<dbReference type="Pfam" id="PF06445">
    <property type="entry name" value="GyrI-like"/>
    <property type="match status" value="1"/>
</dbReference>
<dbReference type="InterPro" id="IPR010499">
    <property type="entry name" value="AraC_E-bd"/>
</dbReference>
<dbReference type="SMART" id="SM00871">
    <property type="entry name" value="AraC_E_bind"/>
    <property type="match status" value="1"/>
</dbReference>
<feature type="domain" description="AraC effector-binding" evidence="1">
    <location>
        <begin position="3"/>
        <end position="152"/>
    </location>
</feature>
<dbReference type="SUPFAM" id="SSF55136">
    <property type="entry name" value="Probable bacterial effector-binding domain"/>
    <property type="match status" value="1"/>
</dbReference>
<evidence type="ECO:0000313" key="2">
    <source>
        <dbReference type="EMBL" id="AEG58364.1"/>
    </source>
</evidence>
<name>F6DLS1_DESRL</name>
<evidence type="ECO:0000259" key="1">
    <source>
        <dbReference type="SMART" id="SM00871"/>
    </source>
</evidence>
<reference evidence="2 3" key="2">
    <citation type="journal article" date="2012" name="Stand. Genomic Sci.">
        <title>Complete genome sequence of the sulfate-reducing firmicute Desulfotomaculum ruminis type strain (DL(T)).</title>
        <authorList>
            <person name="Spring S."/>
            <person name="Visser M."/>
            <person name="Lu M."/>
            <person name="Copeland A."/>
            <person name="Lapidus A."/>
            <person name="Lucas S."/>
            <person name="Cheng J.F."/>
            <person name="Han C."/>
            <person name="Tapia R."/>
            <person name="Goodwin L.A."/>
            <person name="Pitluck S."/>
            <person name="Ivanova N."/>
            <person name="Land M."/>
            <person name="Hauser L."/>
            <person name="Larimer F."/>
            <person name="Rohde M."/>
            <person name="Goker M."/>
            <person name="Detter J.C."/>
            <person name="Kyrpides N.C."/>
            <person name="Woyke T."/>
            <person name="Schaap P.J."/>
            <person name="Plugge C.M."/>
            <person name="Muyzer G."/>
            <person name="Kuever J."/>
            <person name="Pereira I.A."/>
            <person name="Parshina S.N."/>
            <person name="Bernier-Latmani R."/>
            <person name="Stams A.J."/>
            <person name="Klenk H.P."/>
        </authorList>
    </citation>
    <scope>NUCLEOTIDE SEQUENCE [LARGE SCALE GENOMIC DNA]</scope>
    <source>
        <strain evidence="3">ATCC 23193 / DSM 2154 / NCIB 8452 / DL</strain>
    </source>
</reference>
<accession>F6DLS1</accession>
<evidence type="ECO:0000313" key="3">
    <source>
        <dbReference type="Proteomes" id="UP000009234"/>
    </source>
</evidence>
<gene>
    <name evidence="2" type="ordered locus">Desru_0063</name>
</gene>
<dbReference type="STRING" id="696281.Desru_0063"/>
<protein>
    <submittedName>
        <fullName evidence="2">Transcription activator effector binding protein</fullName>
    </submittedName>
</protein>
<dbReference type="RefSeq" id="WP_013840146.1">
    <property type="nucleotide sequence ID" value="NC_015589.1"/>
</dbReference>
<dbReference type="KEGG" id="dru:Desru_0063"/>
<dbReference type="PANTHER" id="PTHR40055">
    <property type="entry name" value="TRANSCRIPTIONAL REGULATOR YGIV-RELATED"/>
    <property type="match status" value="1"/>
</dbReference>
<dbReference type="InterPro" id="IPR011256">
    <property type="entry name" value="Reg_factor_effector_dom_sf"/>
</dbReference>
<dbReference type="HOGENOM" id="CLU_113664_2_2_9"/>
<dbReference type="Gene3D" id="3.20.80.10">
    <property type="entry name" value="Regulatory factor, effector binding domain"/>
    <property type="match status" value="1"/>
</dbReference>
<dbReference type="Proteomes" id="UP000009234">
    <property type="component" value="Chromosome"/>
</dbReference>
<dbReference type="EMBL" id="CP002780">
    <property type="protein sequence ID" value="AEG58364.1"/>
    <property type="molecule type" value="Genomic_DNA"/>
</dbReference>
<keyword evidence="3" id="KW-1185">Reference proteome</keyword>
<proteinExistence type="predicted"/>
<dbReference type="InterPro" id="IPR050908">
    <property type="entry name" value="SmbC-like"/>
</dbReference>
<dbReference type="PANTHER" id="PTHR40055:SF1">
    <property type="entry name" value="TRANSCRIPTIONAL REGULATOR YGIV-RELATED"/>
    <property type="match status" value="1"/>
</dbReference>
<reference evidence="3" key="1">
    <citation type="submission" date="2011-05" db="EMBL/GenBank/DDBJ databases">
        <title>Complete sequence of Desulfotomaculum ruminis DSM 2154.</title>
        <authorList>
            <person name="Lucas S."/>
            <person name="Copeland A."/>
            <person name="Lapidus A."/>
            <person name="Cheng J.-F."/>
            <person name="Goodwin L."/>
            <person name="Pitluck S."/>
            <person name="Lu M."/>
            <person name="Detter J.C."/>
            <person name="Han C."/>
            <person name="Tapia R."/>
            <person name="Land M."/>
            <person name="Hauser L."/>
            <person name="Kyrpides N."/>
            <person name="Ivanova N."/>
            <person name="Mikhailova N."/>
            <person name="Pagani I."/>
            <person name="Stams A.J.M."/>
            <person name="Plugge C.M."/>
            <person name="Muyzer G."/>
            <person name="Kuever J."/>
            <person name="Parshina S.N."/>
            <person name="Ivanova A.E."/>
            <person name="Nazina T.N."/>
            <person name="Brambilla E."/>
            <person name="Spring S."/>
            <person name="Klenk H.-P."/>
            <person name="Woyke T."/>
        </authorList>
    </citation>
    <scope>NUCLEOTIDE SEQUENCE [LARGE SCALE GENOMIC DNA]</scope>
    <source>
        <strain evidence="3">ATCC 23193 / DSM 2154 / NCIB 8452 / DL</strain>
    </source>
</reference>
<dbReference type="AlphaFoldDB" id="F6DLS1"/>
<dbReference type="InterPro" id="IPR029442">
    <property type="entry name" value="GyrI-like"/>
</dbReference>
<dbReference type="eggNOG" id="COG4978">
    <property type="taxonomic scope" value="Bacteria"/>
</dbReference>
<sequence length="153" mass="17082">MNYPCELSDQPSQPVLSIRTRSAVENLPQVLGQAYLTVLRYLAEIGEQPAGPPFAAYYNMDMQDLDLEIGFPVAKALTGRNEIQPSEIPAGKQATCLYQGPYRQIEPAYQALMQWIQEKGLLPTGAAYEFYLNDPRETPESELLTKIAFPLKG</sequence>